<organism evidence="2 3">
    <name type="scientific">Fistulifera solaris</name>
    <name type="common">Oleaginous diatom</name>
    <dbReference type="NCBI Taxonomy" id="1519565"/>
    <lineage>
        <taxon>Eukaryota</taxon>
        <taxon>Sar</taxon>
        <taxon>Stramenopiles</taxon>
        <taxon>Ochrophyta</taxon>
        <taxon>Bacillariophyta</taxon>
        <taxon>Bacillariophyceae</taxon>
        <taxon>Bacillariophycidae</taxon>
        <taxon>Naviculales</taxon>
        <taxon>Naviculaceae</taxon>
        <taxon>Fistulifera</taxon>
    </lineage>
</organism>
<dbReference type="Proteomes" id="UP000198406">
    <property type="component" value="Unassembled WGS sequence"/>
</dbReference>
<protein>
    <submittedName>
        <fullName evidence="2">Uncharacterized protein</fullName>
    </submittedName>
</protein>
<evidence type="ECO:0000256" key="1">
    <source>
        <dbReference type="SAM" id="MobiDB-lite"/>
    </source>
</evidence>
<proteinExistence type="predicted"/>
<name>A0A1Z5JLC8_FISSO</name>
<dbReference type="AlphaFoldDB" id="A0A1Z5JLC8"/>
<reference evidence="2 3" key="1">
    <citation type="journal article" date="2015" name="Plant Cell">
        <title>Oil accumulation by the oleaginous diatom Fistulifera solaris as revealed by the genome and transcriptome.</title>
        <authorList>
            <person name="Tanaka T."/>
            <person name="Maeda Y."/>
            <person name="Veluchamy A."/>
            <person name="Tanaka M."/>
            <person name="Abida H."/>
            <person name="Marechal E."/>
            <person name="Bowler C."/>
            <person name="Muto M."/>
            <person name="Sunaga Y."/>
            <person name="Tanaka M."/>
            <person name="Yoshino T."/>
            <person name="Taniguchi T."/>
            <person name="Fukuda Y."/>
            <person name="Nemoto M."/>
            <person name="Matsumoto M."/>
            <person name="Wong P.S."/>
            <person name="Aburatani S."/>
            <person name="Fujibuchi W."/>
        </authorList>
    </citation>
    <scope>NUCLEOTIDE SEQUENCE [LARGE SCALE GENOMIC DNA]</scope>
    <source>
        <strain evidence="2 3">JPCC DA0580</strain>
    </source>
</reference>
<dbReference type="EMBL" id="BDSP01000083">
    <property type="protein sequence ID" value="GAX14794.1"/>
    <property type="molecule type" value="Genomic_DNA"/>
</dbReference>
<keyword evidence="3" id="KW-1185">Reference proteome</keyword>
<comment type="caution">
    <text evidence="2">The sequence shown here is derived from an EMBL/GenBank/DDBJ whole genome shotgun (WGS) entry which is preliminary data.</text>
</comment>
<gene>
    <name evidence="2" type="ORF">FisN_25Lu010</name>
</gene>
<evidence type="ECO:0000313" key="3">
    <source>
        <dbReference type="Proteomes" id="UP000198406"/>
    </source>
</evidence>
<dbReference type="OrthoDB" id="35980at2759"/>
<evidence type="ECO:0000313" key="2">
    <source>
        <dbReference type="EMBL" id="GAX14794.1"/>
    </source>
</evidence>
<feature type="region of interest" description="Disordered" evidence="1">
    <location>
        <begin position="50"/>
        <end position="70"/>
    </location>
</feature>
<accession>A0A1Z5JLC8</accession>
<dbReference type="InParanoid" id="A0A1Z5JLC8"/>
<sequence>MYPGVPVMPPTTEYRFTLDEINTLQAELKEHKEEIEERIRQLENQRLRLMNGATSGKYDKTEDVESGSDS</sequence>